<evidence type="ECO:0000313" key="1">
    <source>
        <dbReference type="EMBL" id="KAI3769837.1"/>
    </source>
</evidence>
<accession>A0ACB9FFJ3</accession>
<sequence length="184" mass="21302">MKDLAMDDKEVDNKQDKVKLPEDSDFKKEPVIEIVSSSRCTRSTTISKENKNEIPKKDTQEDKVLLSETKSKMKSEGYMDLKMKHLMNAKEEAKNWLETANSRFPRDESFNKYKTDLDNLFRTTRWTSMHSHDSAANEEKGKSNSMGIVMFEQVDTAEAFDACWECPNFVAAVYEKLEIEVHKS</sequence>
<protein>
    <submittedName>
        <fullName evidence="1">Uncharacterized protein</fullName>
    </submittedName>
</protein>
<dbReference type="Proteomes" id="UP001055879">
    <property type="component" value="Linkage Group LG01"/>
</dbReference>
<evidence type="ECO:0000313" key="2">
    <source>
        <dbReference type="Proteomes" id="UP001055879"/>
    </source>
</evidence>
<comment type="caution">
    <text evidence="1">The sequence shown here is derived from an EMBL/GenBank/DDBJ whole genome shotgun (WGS) entry which is preliminary data.</text>
</comment>
<keyword evidence="2" id="KW-1185">Reference proteome</keyword>
<name>A0ACB9FFJ3_ARCLA</name>
<reference evidence="1 2" key="2">
    <citation type="journal article" date="2022" name="Mol. Ecol. Resour.">
        <title>The genomes of chicory, endive, great burdock and yacon provide insights into Asteraceae paleo-polyploidization history and plant inulin production.</title>
        <authorList>
            <person name="Fan W."/>
            <person name="Wang S."/>
            <person name="Wang H."/>
            <person name="Wang A."/>
            <person name="Jiang F."/>
            <person name="Liu H."/>
            <person name="Zhao H."/>
            <person name="Xu D."/>
            <person name="Zhang Y."/>
        </authorList>
    </citation>
    <scope>NUCLEOTIDE SEQUENCE [LARGE SCALE GENOMIC DNA]</scope>
    <source>
        <strain evidence="2">cv. Niubang</strain>
    </source>
</reference>
<proteinExistence type="predicted"/>
<reference evidence="2" key="1">
    <citation type="journal article" date="2022" name="Mol. Ecol. Resour.">
        <title>The genomes of chicory, endive, great burdock and yacon provide insights into Asteraceae palaeo-polyploidization history and plant inulin production.</title>
        <authorList>
            <person name="Fan W."/>
            <person name="Wang S."/>
            <person name="Wang H."/>
            <person name="Wang A."/>
            <person name="Jiang F."/>
            <person name="Liu H."/>
            <person name="Zhao H."/>
            <person name="Xu D."/>
            <person name="Zhang Y."/>
        </authorList>
    </citation>
    <scope>NUCLEOTIDE SEQUENCE [LARGE SCALE GENOMIC DNA]</scope>
    <source>
        <strain evidence="2">cv. Niubang</strain>
    </source>
</reference>
<gene>
    <name evidence="1" type="ORF">L6452_00951</name>
</gene>
<organism evidence="1 2">
    <name type="scientific">Arctium lappa</name>
    <name type="common">Greater burdock</name>
    <name type="synonym">Lappa major</name>
    <dbReference type="NCBI Taxonomy" id="4217"/>
    <lineage>
        <taxon>Eukaryota</taxon>
        <taxon>Viridiplantae</taxon>
        <taxon>Streptophyta</taxon>
        <taxon>Embryophyta</taxon>
        <taxon>Tracheophyta</taxon>
        <taxon>Spermatophyta</taxon>
        <taxon>Magnoliopsida</taxon>
        <taxon>eudicotyledons</taxon>
        <taxon>Gunneridae</taxon>
        <taxon>Pentapetalae</taxon>
        <taxon>asterids</taxon>
        <taxon>campanulids</taxon>
        <taxon>Asterales</taxon>
        <taxon>Asteraceae</taxon>
        <taxon>Carduoideae</taxon>
        <taxon>Cardueae</taxon>
        <taxon>Arctiinae</taxon>
        <taxon>Arctium</taxon>
    </lineage>
</organism>
<dbReference type="EMBL" id="CM042047">
    <property type="protein sequence ID" value="KAI3769837.1"/>
    <property type="molecule type" value="Genomic_DNA"/>
</dbReference>